<proteinExistence type="predicted"/>
<keyword evidence="3" id="KW-0378">Hydrolase</keyword>
<dbReference type="InterPro" id="IPR024087">
    <property type="entry name" value="Creatininase-like_sf"/>
</dbReference>
<protein>
    <submittedName>
        <fullName evidence="5">Amidase</fullName>
    </submittedName>
</protein>
<accession>A0A0M9AQF0</accession>
<dbReference type="PANTHER" id="PTHR35005">
    <property type="entry name" value="3-DEHYDRO-SCYLLO-INOSOSE HYDROLASE"/>
    <property type="match status" value="1"/>
</dbReference>
<evidence type="ECO:0000256" key="1">
    <source>
        <dbReference type="ARBA" id="ARBA00001947"/>
    </source>
</evidence>
<dbReference type="Pfam" id="PF02633">
    <property type="entry name" value="Creatininase"/>
    <property type="match status" value="1"/>
</dbReference>
<evidence type="ECO:0000256" key="4">
    <source>
        <dbReference type="ARBA" id="ARBA00022833"/>
    </source>
</evidence>
<dbReference type="SUPFAM" id="SSF102215">
    <property type="entry name" value="Creatininase"/>
    <property type="match status" value="1"/>
</dbReference>
<comment type="caution">
    <text evidence="5">The sequence shown here is derived from an EMBL/GenBank/DDBJ whole genome shotgun (WGS) entry which is preliminary data.</text>
</comment>
<dbReference type="Proteomes" id="UP000037747">
    <property type="component" value="Unassembled WGS sequence"/>
</dbReference>
<evidence type="ECO:0000256" key="2">
    <source>
        <dbReference type="ARBA" id="ARBA00022723"/>
    </source>
</evidence>
<reference evidence="5 6" key="1">
    <citation type="submission" date="2015-08" db="EMBL/GenBank/DDBJ databases">
        <title>Genomes of Isolates from Cabo Rojo, PR.</title>
        <authorList>
            <person name="Sanchez-Nieves R.L."/>
            <person name="Montalvo-Rodriguez R."/>
        </authorList>
    </citation>
    <scope>NUCLEOTIDE SEQUENCE [LARGE SCALE GENOMIC DNA]</scope>
    <source>
        <strain evidence="5 6">5</strain>
    </source>
</reference>
<gene>
    <name evidence="5" type="ORF">AMR74_09470</name>
</gene>
<keyword evidence="4" id="KW-0862">Zinc</keyword>
<dbReference type="EMBL" id="LIST01000003">
    <property type="protein sequence ID" value="KOX96652.1"/>
    <property type="molecule type" value="Genomic_DNA"/>
</dbReference>
<dbReference type="Gene3D" id="3.40.50.10310">
    <property type="entry name" value="Creatininase"/>
    <property type="match status" value="1"/>
</dbReference>
<dbReference type="OrthoDB" id="46121at2157"/>
<dbReference type="AlphaFoldDB" id="A0A0M9AQF0"/>
<dbReference type="GO" id="GO:0009231">
    <property type="term" value="P:riboflavin biosynthetic process"/>
    <property type="evidence" value="ECO:0007669"/>
    <property type="project" value="TreeGrafter"/>
</dbReference>
<dbReference type="PATRIC" id="fig|1705389.3.peg.2676"/>
<organism evidence="5 6">
    <name type="scientific">Halorubrum tropicale</name>
    <dbReference type="NCBI Taxonomy" id="1765655"/>
    <lineage>
        <taxon>Archaea</taxon>
        <taxon>Methanobacteriati</taxon>
        <taxon>Methanobacteriota</taxon>
        <taxon>Stenosarchaea group</taxon>
        <taxon>Halobacteria</taxon>
        <taxon>Halobacteriales</taxon>
        <taxon>Haloferacaceae</taxon>
        <taxon>Halorubrum</taxon>
    </lineage>
</organism>
<dbReference type="PANTHER" id="PTHR35005:SF1">
    <property type="entry name" value="2-AMINO-5-FORMYLAMINO-6-RIBOSYLAMINOPYRIMIDIN-4(3H)-ONE 5'-MONOPHOSPHATE DEFORMYLASE"/>
    <property type="match status" value="1"/>
</dbReference>
<name>A0A0M9AQF0_9EURY</name>
<evidence type="ECO:0000256" key="3">
    <source>
        <dbReference type="ARBA" id="ARBA00022801"/>
    </source>
</evidence>
<keyword evidence="2" id="KW-0479">Metal-binding</keyword>
<sequence length="247" mass="27108">MPETDADLFGMTWEDAGAAIDDADFAVLPAGSIEQHGPHLPVSTDTLRADHLTAELVDAADEFDLDLLRLPTLPYGQSEHHMRFPGTVTLSTETYVDVVREIGESVAEHGADRLLILNCHGGNREPLSVAADRLGRDTDLTVHFVHWTDFAEEDLTEAYGEGWGHAGDHETSFVELYRPDLVRTAKKEPQEAAELPSTRSYEYFDEVTELGGLGDPTNSDPDALEPIVAATTREILGALVEDLDRGW</sequence>
<keyword evidence="6" id="KW-1185">Reference proteome</keyword>
<dbReference type="InterPro" id="IPR003785">
    <property type="entry name" value="Creatininase/forma_Hydrolase"/>
</dbReference>
<dbReference type="RefSeq" id="WP_053771823.1">
    <property type="nucleotide sequence ID" value="NZ_LIST01000003.1"/>
</dbReference>
<evidence type="ECO:0000313" key="6">
    <source>
        <dbReference type="Proteomes" id="UP000037747"/>
    </source>
</evidence>
<dbReference type="GO" id="GO:0016811">
    <property type="term" value="F:hydrolase activity, acting on carbon-nitrogen (but not peptide) bonds, in linear amides"/>
    <property type="evidence" value="ECO:0007669"/>
    <property type="project" value="TreeGrafter"/>
</dbReference>
<dbReference type="GO" id="GO:0046872">
    <property type="term" value="F:metal ion binding"/>
    <property type="evidence" value="ECO:0007669"/>
    <property type="project" value="UniProtKB-KW"/>
</dbReference>
<comment type="cofactor">
    <cofactor evidence="1">
        <name>Zn(2+)</name>
        <dbReference type="ChEBI" id="CHEBI:29105"/>
    </cofactor>
</comment>
<dbReference type="STRING" id="1765655.AMR74_09470"/>
<evidence type="ECO:0000313" key="5">
    <source>
        <dbReference type="EMBL" id="KOX96652.1"/>
    </source>
</evidence>